<keyword evidence="9" id="KW-1133">Transmembrane helix</keyword>
<evidence type="ECO:0000256" key="1">
    <source>
        <dbReference type="ARBA" id="ARBA00001971"/>
    </source>
</evidence>
<keyword evidence="9" id="KW-0812">Transmembrane</keyword>
<dbReference type="SUPFAM" id="SSF48264">
    <property type="entry name" value="Cytochrome P450"/>
    <property type="match status" value="1"/>
</dbReference>
<dbReference type="PRINTS" id="PR00463">
    <property type="entry name" value="EP450I"/>
</dbReference>
<keyword evidence="11" id="KW-1185">Reference proteome</keyword>
<dbReference type="GO" id="GO:0020037">
    <property type="term" value="F:heme binding"/>
    <property type="evidence" value="ECO:0007669"/>
    <property type="project" value="InterPro"/>
</dbReference>
<keyword evidence="3 8" id="KW-0349">Heme</keyword>
<evidence type="ECO:0000256" key="4">
    <source>
        <dbReference type="ARBA" id="ARBA00022723"/>
    </source>
</evidence>
<dbReference type="Pfam" id="PF00067">
    <property type="entry name" value="p450"/>
    <property type="match status" value="1"/>
</dbReference>
<dbReference type="GO" id="GO:0005506">
    <property type="term" value="F:iron ion binding"/>
    <property type="evidence" value="ECO:0007669"/>
    <property type="project" value="InterPro"/>
</dbReference>
<dbReference type="CDD" id="cd11051">
    <property type="entry name" value="CYP59-like"/>
    <property type="match status" value="1"/>
</dbReference>
<dbReference type="RefSeq" id="XP_033652619.1">
    <property type="nucleotide sequence ID" value="XM_033796454.1"/>
</dbReference>
<sequence length="548" mass="62660">MAFLINNLFGTAVAVVVTSYFLKIVYRTIQMRRRFSKLPGPPHHPILGHLKVMGEIAAALPKRVHPHVYAHYLREKYNLPPVFYLDIYPVSAPLLVVLHPETAHQLSEAKLNKDPALLDVVEPLAGRENILCSDGLRWKKWRAIFNPGFSVQQLMSQVPMIVDCAAAFVRILDNHAAHNDLFRMEEEATKITIDVIGKAICAHDFKCLHSDDNEFVKTMRKSLSWMPDTQTLNPFDRYNPMRAIMHRYYKKKMDNYIGRMLDERFAVGAPDRKVKKKTAIDLAIVEYFKENGQDVDSRTATMDAEFRQNAINNLEVLLFAGHDTTASTLCYCYALLKKHPNVLAKVCQELDSVFGTEVSVAEQLRQNPYLINDCHYLLAVIKEVLRLWSPASGVKQGRKDYFIKDPVTGDMLPTEDCVIWINVITVHRDPRNWEDPDAFIPERFLSENADKFNPDAYRPFERGPRNCIGQELAYIELKVVLAMTVREFDVSTAFDELESLSNDGSIWNSVKGRLDGPQECFGDEMYQILLAAAKPREGMPARVTKRKR</sequence>
<keyword evidence="9" id="KW-0472">Membrane</keyword>
<dbReference type="Gene3D" id="1.10.630.10">
    <property type="entry name" value="Cytochrome P450"/>
    <property type="match status" value="1"/>
</dbReference>
<comment type="cofactor">
    <cofactor evidence="1 8">
        <name>heme</name>
        <dbReference type="ChEBI" id="CHEBI:30413"/>
    </cofactor>
</comment>
<proteinExistence type="predicted"/>
<dbReference type="PANTHER" id="PTHR24305:SF107">
    <property type="entry name" value="P450, PUTATIVE (EUROFUNG)-RELATED"/>
    <property type="match status" value="1"/>
</dbReference>
<dbReference type="OrthoDB" id="10029320at2759"/>
<dbReference type="InterPro" id="IPR002401">
    <property type="entry name" value="Cyt_P450_E_grp-I"/>
</dbReference>
<name>A0A6A6JEN5_WESOR</name>
<dbReference type="GO" id="GO:0004497">
    <property type="term" value="F:monooxygenase activity"/>
    <property type="evidence" value="ECO:0007669"/>
    <property type="project" value="UniProtKB-KW"/>
</dbReference>
<evidence type="ECO:0000256" key="8">
    <source>
        <dbReference type="PIRSR" id="PIRSR602401-1"/>
    </source>
</evidence>
<evidence type="ECO:0000256" key="6">
    <source>
        <dbReference type="ARBA" id="ARBA00023004"/>
    </source>
</evidence>
<keyword evidence="4 8" id="KW-0479">Metal-binding</keyword>
<dbReference type="PRINTS" id="PR00385">
    <property type="entry name" value="P450"/>
</dbReference>
<feature type="binding site" description="axial binding residue" evidence="8">
    <location>
        <position position="467"/>
    </location>
    <ligand>
        <name>heme</name>
        <dbReference type="ChEBI" id="CHEBI:30413"/>
    </ligand>
    <ligandPart>
        <name>Fe</name>
        <dbReference type="ChEBI" id="CHEBI:18248"/>
    </ligandPart>
</feature>
<dbReference type="InterPro" id="IPR001128">
    <property type="entry name" value="Cyt_P450"/>
</dbReference>
<reference evidence="10" key="1">
    <citation type="journal article" date="2020" name="Stud. Mycol.">
        <title>101 Dothideomycetes genomes: a test case for predicting lifestyles and emergence of pathogens.</title>
        <authorList>
            <person name="Haridas S."/>
            <person name="Albert R."/>
            <person name="Binder M."/>
            <person name="Bloem J."/>
            <person name="Labutti K."/>
            <person name="Salamov A."/>
            <person name="Andreopoulos B."/>
            <person name="Baker S."/>
            <person name="Barry K."/>
            <person name="Bills G."/>
            <person name="Bluhm B."/>
            <person name="Cannon C."/>
            <person name="Castanera R."/>
            <person name="Culley D."/>
            <person name="Daum C."/>
            <person name="Ezra D."/>
            <person name="Gonzalez J."/>
            <person name="Henrissat B."/>
            <person name="Kuo A."/>
            <person name="Liang C."/>
            <person name="Lipzen A."/>
            <person name="Lutzoni F."/>
            <person name="Magnuson J."/>
            <person name="Mondo S."/>
            <person name="Nolan M."/>
            <person name="Ohm R."/>
            <person name="Pangilinan J."/>
            <person name="Park H.-J."/>
            <person name="Ramirez L."/>
            <person name="Alfaro M."/>
            <person name="Sun H."/>
            <person name="Tritt A."/>
            <person name="Yoshinaga Y."/>
            <person name="Zwiers L.-H."/>
            <person name="Turgeon B."/>
            <person name="Goodwin S."/>
            <person name="Spatafora J."/>
            <person name="Crous P."/>
            <person name="Grigoriev I."/>
        </authorList>
    </citation>
    <scope>NUCLEOTIDE SEQUENCE</scope>
    <source>
        <strain evidence="10">CBS 379.55</strain>
    </source>
</reference>
<evidence type="ECO:0000313" key="10">
    <source>
        <dbReference type="EMBL" id="KAF2275080.1"/>
    </source>
</evidence>
<keyword evidence="6 8" id="KW-0408">Iron</keyword>
<protein>
    <submittedName>
        <fullName evidence="10">Cytochrome P450</fullName>
    </submittedName>
</protein>
<dbReference type="PANTHER" id="PTHR24305">
    <property type="entry name" value="CYTOCHROME P450"/>
    <property type="match status" value="1"/>
</dbReference>
<dbReference type="InterPro" id="IPR050121">
    <property type="entry name" value="Cytochrome_P450_monoxygenase"/>
</dbReference>
<gene>
    <name evidence="10" type="ORF">EI97DRAFT_401141</name>
</gene>
<dbReference type="EMBL" id="ML986499">
    <property type="protein sequence ID" value="KAF2275080.1"/>
    <property type="molecule type" value="Genomic_DNA"/>
</dbReference>
<accession>A0A6A6JEN5</accession>
<dbReference type="GO" id="GO:0016705">
    <property type="term" value="F:oxidoreductase activity, acting on paired donors, with incorporation or reduction of molecular oxygen"/>
    <property type="evidence" value="ECO:0007669"/>
    <property type="project" value="InterPro"/>
</dbReference>
<evidence type="ECO:0000256" key="3">
    <source>
        <dbReference type="ARBA" id="ARBA00022617"/>
    </source>
</evidence>
<evidence type="ECO:0000256" key="7">
    <source>
        <dbReference type="ARBA" id="ARBA00023033"/>
    </source>
</evidence>
<dbReference type="InterPro" id="IPR036396">
    <property type="entry name" value="Cyt_P450_sf"/>
</dbReference>
<keyword evidence="5" id="KW-0560">Oxidoreductase</keyword>
<evidence type="ECO:0000256" key="9">
    <source>
        <dbReference type="SAM" id="Phobius"/>
    </source>
</evidence>
<organism evidence="10 11">
    <name type="scientific">Westerdykella ornata</name>
    <dbReference type="NCBI Taxonomy" id="318751"/>
    <lineage>
        <taxon>Eukaryota</taxon>
        <taxon>Fungi</taxon>
        <taxon>Dikarya</taxon>
        <taxon>Ascomycota</taxon>
        <taxon>Pezizomycotina</taxon>
        <taxon>Dothideomycetes</taxon>
        <taxon>Pleosporomycetidae</taxon>
        <taxon>Pleosporales</taxon>
        <taxon>Sporormiaceae</taxon>
        <taxon>Westerdykella</taxon>
    </lineage>
</organism>
<keyword evidence="7" id="KW-0503">Monooxygenase</keyword>
<comment type="pathway">
    <text evidence="2">Secondary metabolite biosynthesis.</text>
</comment>
<evidence type="ECO:0000256" key="2">
    <source>
        <dbReference type="ARBA" id="ARBA00005179"/>
    </source>
</evidence>
<evidence type="ECO:0000256" key="5">
    <source>
        <dbReference type="ARBA" id="ARBA00023002"/>
    </source>
</evidence>
<dbReference type="GeneID" id="54549629"/>
<dbReference type="Proteomes" id="UP000800097">
    <property type="component" value="Unassembled WGS sequence"/>
</dbReference>
<evidence type="ECO:0000313" key="11">
    <source>
        <dbReference type="Proteomes" id="UP000800097"/>
    </source>
</evidence>
<dbReference type="AlphaFoldDB" id="A0A6A6JEN5"/>
<feature type="transmembrane region" description="Helical" evidence="9">
    <location>
        <begin position="6"/>
        <end position="26"/>
    </location>
</feature>